<comment type="caution">
    <text evidence="3">The sequence shown here is derived from an EMBL/GenBank/DDBJ whole genome shotgun (WGS) entry which is preliminary data.</text>
</comment>
<sequence>MRKSATILAITVLGAMMAASSVTESMAHGGGHDGGGHGGDHSGIGRGFGGGDHSFGGRDNGSREGGIFGTGGLFGARGVAVSHDRFGDRRDFRDFPRDDNYGSYTCEYPHLGNSPTRYCE</sequence>
<reference evidence="3 4" key="1">
    <citation type="submission" date="2018-07" db="EMBL/GenBank/DDBJ databases">
        <title>Genomic Encyclopedia of Type Strains, Phase III (KMG-III): the genomes of soil and plant-associated and newly described type strains.</title>
        <authorList>
            <person name="Whitman W."/>
        </authorList>
    </citation>
    <scope>NUCLEOTIDE SEQUENCE [LARGE SCALE GENOMIC DNA]</scope>
    <source>
        <strain evidence="3 4">31-25a</strain>
    </source>
</reference>
<evidence type="ECO:0000256" key="1">
    <source>
        <dbReference type="SAM" id="MobiDB-lite"/>
    </source>
</evidence>
<feature type="region of interest" description="Disordered" evidence="1">
    <location>
        <begin position="25"/>
        <end position="67"/>
    </location>
</feature>
<protein>
    <submittedName>
        <fullName evidence="3">Uncharacterized protein</fullName>
    </submittedName>
</protein>
<proteinExistence type="predicted"/>
<evidence type="ECO:0000256" key="2">
    <source>
        <dbReference type="SAM" id="SignalP"/>
    </source>
</evidence>
<evidence type="ECO:0000313" key="4">
    <source>
        <dbReference type="Proteomes" id="UP000253324"/>
    </source>
</evidence>
<feature type="signal peptide" evidence="2">
    <location>
        <begin position="1"/>
        <end position="18"/>
    </location>
</feature>
<name>A0A368YDD2_9HYPH</name>
<feature type="compositionally biased region" description="Basic and acidic residues" evidence="1">
    <location>
        <begin position="30"/>
        <end position="40"/>
    </location>
</feature>
<dbReference type="EMBL" id="QPJM01000040">
    <property type="protein sequence ID" value="RCW77679.1"/>
    <property type="molecule type" value="Genomic_DNA"/>
</dbReference>
<keyword evidence="2" id="KW-0732">Signal</keyword>
<gene>
    <name evidence="3" type="ORF">C7476_14018</name>
</gene>
<feature type="chain" id="PRO_5016917551" evidence="2">
    <location>
        <begin position="19"/>
        <end position="120"/>
    </location>
</feature>
<dbReference type="RefSeq" id="WP_147274758.1">
    <property type="nucleotide sequence ID" value="NZ_QPJM01000040.1"/>
</dbReference>
<dbReference type="Proteomes" id="UP000253324">
    <property type="component" value="Unassembled WGS sequence"/>
</dbReference>
<accession>A0A368YDD2</accession>
<feature type="compositionally biased region" description="Gly residues" evidence="1">
    <location>
        <begin position="41"/>
        <end position="54"/>
    </location>
</feature>
<organism evidence="3 4">
    <name type="scientific">Phyllobacterium bourgognense</name>
    <dbReference type="NCBI Taxonomy" id="314236"/>
    <lineage>
        <taxon>Bacteria</taxon>
        <taxon>Pseudomonadati</taxon>
        <taxon>Pseudomonadota</taxon>
        <taxon>Alphaproteobacteria</taxon>
        <taxon>Hyphomicrobiales</taxon>
        <taxon>Phyllobacteriaceae</taxon>
        <taxon>Phyllobacterium</taxon>
    </lineage>
</organism>
<evidence type="ECO:0000313" key="3">
    <source>
        <dbReference type="EMBL" id="RCW77679.1"/>
    </source>
</evidence>
<keyword evidence="4" id="KW-1185">Reference proteome</keyword>
<dbReference type="AlphaFoldDB" id="A0A368YDD2"/>